<proteinExistence type="predicted"/>
<feature type="compositionally biased region" description="Polar residues" evidence="6">
    <location>
        <begin position="93"/>
        <end position="113"/>
    </location>
</feature>
<feature type="compositionally biased region" description="Polar residues" evidence="6">
    <location>
        <begin position="1983"/>
        <end position="1992"/>
    </location>
</feature>
<feature type="compositionally biased region" description="Polar residues" evidence="6">
    <location>
        <begin position="1601"/>
        <end position="1614"/>
    </location>
</feature>
<gene>
    <name evidence="9" type="primary">pls_1</name>
    <name evidence="9" type="ORF">SAMEA2297795_00853</name>
</gene>
<dbReference type="OrthoDB" id="2414424at2"/>
<feature type="transmembrane region" description="Helical" evidence="7">
    <location>
        <begin position="20"/>
        <end position="37"/>
    </location>
</feature>
<protein>
    <submittedName>
        <fullName evidence="9">Putative biofilm-associated protein</fullName>
    </submittedName>
</protein>
<dbReference type="NCBIfam" id="TIGR01167">
    <property type="entry name" value="LPXTG_anchor"/>
    <property type="match status" value="1"/>
</dbReference>
<reference evidence="9 10" key="1">
    <citation type="submission" date="2016-09" db="EMBL/GenBank/DDBJ databases">
        <authorList>
            <consortium name="Pathogen Informatics"/>
        </authorList>
    </citation>
    <scope>NUCLEOTIDE SEQUENCE [LARGE SCALE GENOMIC DNA]</scope>
    <source>
        <strain evidence="9 10">82B</strain>
    </source>
</reference>
<evidence type="ECO:0000256" key="4">
    <source>
        <dbReference type="ARBA" id="ARBA00022729"/>
    </source>
</evidence>
<evidence type="ECO:0000256" key="3">
    <source>
        <dbReference type="ARBA" id="ARBA00022525"/>
    </source>
</evidence>
<accession>A0A1D4JMG6</accession>
<organism evidence="9 10">
    <name type="scientific">Staphylococcus caeli</name>
    <dbReference type="NCBI Taxonomy" id="2201815"/>
    <lineage>
        <taxon>Bacteria</taxon>
        <taxon>Bacillati</taxon>
        <taxon>Bacillota</taxon>
        <taxon>Bacilli</taxon>
        <taxon>Bacillales</taxon>
        <taxon>Staphylococcaceae</taxon>
        <taxon>Staphylococcus</taxon>
    </lineage>
</organism>
<sequence>MKNDQDFTPNRMNKYSIRKLSIGTASLLVGSILVFGFSNDVQASELKGGDVTKGIDEKISTDNEKENNEKNVATDNTLDNSSNKILNSKDDTSTNNTETDLNNQSHDNNNYAMTSDKVISSESESSFKENQLNDSTINKEIKNNQKQVDKKDEYQFDALNLRKNELNNNSKVQKSIIESTKVNDKNSKNNLRRKNEFIAKETVDNRSSEENLSQNLKVSERNVNNVSPENIKLSNKELINLNNKIAESRLYSPIGVRSNRDLTEDSSLEALDYSDNYTFQTLIFQPDALTTKKVLDGKSVPFQIHSYLTGANSGDRYKIDLQLDPVLANHVTKIKINPAGRTSPVELVRLANKQGKLTNIWQVNFIRANGGLFGGAEILSQYTAENGVIELDDTVRNILEGMKDHTDKLNYLIYVKDSLENKKIQTSETSGYFLTPSETLINNIVPSNSSVANSVFKGSSGSLQYDSTIGKFGGVTIDQQILKNGTFSYGGPIIDSELNKQWRYHYQIDPTLIPFIGSIELHRYDFRGVGGFDKVYYEKNKVADLAIDKNGRGSISDSDLNKLIEFNNSLPETVGIRIVIKYNQSPNNILTRDAKYDENGNLIRSTTRIKEDFAFNGYFTDRNGGIIKNTFGSSTYYIQDLDQDGLTDNFEIHKSQSDPFNNDSDGDGKNDGDEVLRYETSPLVGKPMANDITTEDTAVEGKVQLDLFAPNQKVKILDENGTLISTGSLNDNGGFRVEIPKLKAGTYTIAIESPNYSNDEVNTFKVINIKEVLKPTIEPLNDQSTSIEVNGVEGSTIIIKDENDNVIGKTVLNKGETKKSIELKKTLKEGTILTAIAEKNGFISNKSNPIIVKDITAPEAPTMNDFTSNDKEITGEAEPGSTVEIVFQNGQKMSAQADDQGHFTVEVPAGVFNNGGQVIAKATDTAGNESSVTTKDVADETAPTAPIMDEFTSNDNQITGQAEPGSTVEITFPDGQKVSGKADDQGYYTVKVPEKALNSGGEVTAKATDTAGNESSVTTKDVADETAPTAPIMDEFTSNDNQITGQAEPNSTVEVTFPDGQKVSVQADDQGRYTIDVRTNALNNGGQVSVKATDTAGNESEVTTKDVADETAPTAPIMDEFTSNDNQITGQAEPGSTVEITFPDGQKVSGKADDQGHYTVKVPEKALNNGGQVSAKAIDTAGNESEVTTKDVADETAPTASTMDEFTSNDKQITGQAEPNSTVEVTFPTGEKVSVQADNQGRYTIDVPTNALNNGGQVSAKVTDAAGNESEVATKDVADETAPTAPIMDEFTSNDNQITGQAEPGSTVEITFPDGQKVSGKADDQGYYTVKVPEKALNSGGEVTAKAIDAAGNESSVTTKDVGDETAPTAPIMDEFTSNDSQITGQAEPNSTVEVTFPTGQKVSVQADDQGRYTIDVPTNALNNGGQVSVKATDTAGNESSVTTKDVGDETAPTAPTMDEFTSNDNQITGQAEPNSTVEVTFPEGQKVSVQADDQGHYTVKVPEKALNNGGQVSAKATDTAGNQSEVTTKDVADETAPTAPTMDEFASNDKQITGQAEPESTVEVTFPTGEKVSVQADNQGRYTIDVPTNALNNGGQVSVKATDTAGNESSVTTKDVGDETAPTAPTMDEFTSNDNQITGQAEPGSTVEITFPDGQKVSGKANDQGYYTVKVPEKALNSGGEVTAKATDTAGNESSVTTKDVGDETAPTAPTMDEFTSNDNEITGQAEAKSTVEITFPTREKVSVQADDQGHYTVKVPEKALNNGGQVTVKATDVAGNESAVTMKNVADKTAPNAPQVNSFTSVDKQITGQAEPNIIVIITLPNGNNVIGKTDNQGIFTINLPKGVILTGNERVIVSVKDRAGNISPKTEIIVIDKTAPNIPIINKVKNNDKQITGQGEPNAKVIVTLPNNQVLLGKVDSQGHFEISVPEKIELKPGDEVQVFLEDVSGNKSQISIVIIENGEAKNPDKIKNTHEDSDIINGAKSNNPNNISNHKHSHITQNQRPLDNDNENSVIENNSDEINTNHGKFGHNYNDVKQLPKTGTNDNYKNGLWGSIFAMLGSFILFGKRRKDKKEN</sequence>
<feature type="compositionally biased region" description="Basic and acidic residues" evidence="6">
    <location>
        <begin position="137"/>
        <end position="148"/>
    </location>
</feature>
<dbReference type="NCBIfam" id="NF033510">
    <property type="entry name" value="Ca_tandemer"/>
    <property type="match status" value="12"/>
</dbReference>
<keyword evidence="7" id="KW-0812">Transmembrane</keyword>
<dbReference type="Proteomes" id="UP000095768">
    <property type="component" value="Unassembled WGS sequence"/>
</dbReference>
<evidence type="ECO:0000256" key="1">
    <source>
        <dbReference type="ARBA" id="ARBA00004168"/>
    </source>
</evidence>
<name>A0A1D4JMG6_9STAP</name>
<feature type="compositionally biased region" description="Polar residues" evidence="6">
    <location>
        <begin position="1999"/>
        <end position="2016"/>
    </location>
</feature>
<keyword evidence="2" id="KW-0134">Cell wall</keyword>
<feature type="compositionally biased region" description="Polar residues" evidence="6">
    <location>
        <begin position="1690"/>
        <end position="1699"/>
    </location>
</feature>
<dbReference type="InterPro" id="IPR041498">
    <property type="entry name" value="Big_6"/>
</dbReference>
<feature type="region of interest" description="Disordered" evidence="6">
    <location>
        <begin position="58"/>
        <end position="148"/>
    </location>
</feature>
<feature type="compositionally biased region" description="Polar residues" evidence="6">
    <location>
        <begin position="1510"/>
        <end position="1527"/>
    </location>
</feature>
<evidence type="ECO:0000256" key="6">
    <source>
        <dbReference type="SAM" id="MobiDB-lite"/>
    </source>
</evidence>
<feature type="compositionally biased region" description="Polar residues" evidence="6">
    <location>
        <begin position="1425"/>
        <end position="1444"/>
    </location>
</feature>
<dbReference type="EMBL" id="FMPG01000002">
    <property type="protein sequence ID" value="SCS63020.1"/>
    <property type="molecule type" value="Genomic_DNA"/>
</dbReference>
<evidence type="ECO:0000256" key="7">
    <source>
        <dbReference type="SAM" id="Phobius"/>
    </source>
</evidence>
<dbReference type="PROSITE" id="PS50847">
    <property type="entry name" value="GRAM_POS_ANCHORING"/>
    <property type="match status" value="1"/>
</dbReference>
<keyword evidence="5" id="KW-0572">Peptidoglycan-anchor</keyword>
<feature type="transmembrane region" description="Helical" evidence="7">
    <location>
        <begin position="2051"/>
        <end position="2067"/>
    </location>
</feature>
<dbReference type="Pfam" id="PF17936">
    <property type="entry name" value="Big_6"/>
    <property type="match status" value="13"/>
</dbReference>
<feature type="region of interest" description="Disordered" evidence="6">
    <location>
        <begin position="1684"/>
        <end position="1719"/>
    </location>
</feature>
<dbReference type="RefSeq" id="WP_081333935.1">
    <property type="nucleotide sequence ID" value="NZ_FMPG01000002.1"/>
</dbReference>
<evidence type="ECO:0000313" key="9">
    <source>
        <dbReference type="EMBL" id="SCS63020.1"/>
    </source>
</evidence>
<feature type="domain" description="Gram-positive cocci surface proteins LPxTG" evidence="8">
    <location>
        <begin position="2039"/>
        <end position="2076"/>
    </location>
</feature>
<evidence type="ECO:0000259" key="8">
    <source>
        <dbReference type="PROSITE" id="PS50847"/>
    </source>
</evidence>
<feature type="compositionally biased region" description="Polar residues" evidence="6">
    <location>
        <begin position="70"/>
        <end position="86"/>
    </location>
</feature>
<keyword evidence="3" id="KW-0964">Secreted</keyword>
<evidence type="ECO:0000256" key="5">
    <source>
        <dbReference type="ARBA" id="ARBA00023088"/>
    </source>
</evidence>
<evidence type="ECO:0000256" key="2">
    <source>
        <dbReference type="ARBA" id="ARBA00022512"/>
    </source>
</evidence>
<feature type="compositionally biased region" description="Polar residues" evidence="6">
    <location>
        <begin position="1460"/>
        <end position="1471"/>
    </location>
</feature>
<feature type="region of interest" description="Disordered" evidence="6">
    <location>
        <begin position="1980"/>
        <end position="2016"/>
    </location>
</feature>
<dbReference type="Gene3D" id="2.60.40.10">
    <property type="entry name" value="Immunoglobulins"/>
    <property type="match status" value="14"/>
</dbReference>
<feature type="region of interest" description="Disordered" evidence="6">
    <location>
        <begin position="1601"/>
        <end position="1627"/>
    </location>
</feature>
<dbReference type="Pfam" id="PF04650">
    <property type="entry name" value="YSIRK_signal"/>
    <property type="match status" value="1"/>
</dbReference>
<keyword evidence="4" id="KW-0732">Signal</keyword>
<dbReference type="NCBIfam" id="TIGR01168">
    <property type="entry name" value="YSIRK_signal"/>
    <property type="match status" value="1"/>
</dbReference>
<keyword evidence="7" id="KW-0472">Membrane</keyword>
<feature type="region of interest" description="Disordered" evidence="6">
    <location>
        <begin position="651"/>
        <end position="673"/>
    </location>
</feature>
<dbReference type="InterPro" id="IPR013783">
    <property type="entry name" value="Ig-like_fold"/>
</dbReference>
<feature type="region of interest" description="Disordered" evidence="6">
    <location>
        <begin position="1510"/>
        <end position="1543"/>
    </location>
</feature>
<dbReference type="InterPro" id="IPR019931">
    <property type="entry name" value="LPXTG_anchor"/>
</dbReference>
<feature type="compositionally biased region" description="Basic and acidic residues" evidence="6">
    <location>
        <begin position="58"/>
        <end position="69"/>
    </location>
</feature>
<comment type="subcellular location">
    <subcellularLocation>
        <location evidence="1">Secreted</location>
        <location evidence="1">Cell wall</location>
        <topology evidence="1">Peptidoglycan-anchor</topology>
    </subcellularLocation>
</comment>
<keyword evidence="7" id="KW-1133">Transmembrane helix</keyword>
<evidence type="ECO:0000313" key="10">
    <source>
        <dbReference type="Proteomes" id="UP000095768"/>
    </source>
</evidence>
<feature type="region of interest" description="Disordered" evidence="6">
    <location>
        <begin position="1425"/>
        <end position="1471"/>
    </location>
</feature>
<dbReference type="InterPro" id="IPR005877">
    <property type="entry name" value="YSIRK_signal_dom"/>
</dbReference>
<dbReference type="Pfam" id="PF00746">
    <property type="entry name" value="Gram_pos_anchor"/>
    <property type="match status" value="1"/>
</dbReference>